<protein>
    <submittedName>
        <fullName evidence="3">Uncharacterized protein LOC113403099</fullName>
    </submittedName>
</protein>
<name>A0ABM4AXX0_VANTA</name>
<gene>
    <name evidence="3" type="primary">LOC113403099</name>
</gene>
<proteinExistence type="predicted"/>
<feature type="signal peptide" evidence="1">
    <location>
        <begin position="1"/>
        <end position="18"/>
    </location>
</feature>
<organism evidence="2 3">
    <name type="scientific">Vanessa tameamea</name>
    <name type="common">Kamehameha butterfly</name>
    <dbReference type="NCBI Taxonomy" id="334116"/>
    <lineage>
        <taxon>Eukaryota</taxon>
        <taxon>Metazoa</taxon>
        <taxon>Ecdysozoa</taxon>
        <taxon>Arthropoda</taxon>
        <taxon>Hexapoda</taxon>
        <taxon>Insecta</taxon>
        <taxon>Pterygota</taxon>
        <taxon>Neoptera</taxon>
        <taxon>Endopterygota</taxon>
        <taxon>Lepidoptera</taxon>
        <taxon>Glossata</taxon>
        <taxon>Ditrysia</taxon>
        <taxon>Papilionoidea</taxon>
        <taxon>Nymphalidae</taxon>
        <taxon>Nymphalinae</taxon>
        <taxon>Vanessa</taxon>
    </lineage>
</organism>
<accession>A0ABM4AXX0</accession>
<evidence type="ECO:0000313" key="3">
    <source>
        <dbReference type="RefSeq" id="XP_064076117.1"/>
    </source>
</evidence>
<reference evidence="3" key="1">
    <citation type="submission" date="2025-08" db="UniProtKB">
        <authorList>
            <consortium name="RefSeq"/>
        </authorList>
    </citation>
    <scope>IDENTIFICATION</scope>
    <source>
        <tissue evidence="3">Whole body</tissue>
    </source>
</reference>
<dbReference type="GeneID" id="113403099"/>
<dbReference type="RefSeq" id="XP_064076117.1">
    <property type="nucleotide sequence ID" value="XM_064220047.1"/>
</dbReference>
<keyword evidence="1" id="KW-0732">Signal</keyword>
<sequence>MVSLKLLIVVALVATVACTPHLRVHHGKHHGKRVGITISAGIGDIFKGLNPSPRVCDSQALNSLLRPKRPKNFNDVLTLLIHLTQGVGGIMDKHYEGMGSLSTRMVIALARISVCQLGAKKFHSKPHFCSRDFHQFGVKGSVQTVDAVYARFKVNKATEQVNILINKYTNNKGIGSVNGTVRVYFRFCLNLAALLDSKYYSLKYFKKMF</sequence>
<feature type="chain" id="PRO_5045392857" evidence="1">
    <location>
        <begin position="19"/>
        <end position="209"/>
    </location>
</feature>
<evidence type="ECO:0000256" key="1">
    <source>
        <dbReference type="SAM" id="SignalP"/>
    </source>
</evidence>
<keyword evidence="2" id="KW-1185">Reference proteome</keyword>
<dbReference type="Proteomes" id="UP001652626">
    <property type="component" value="Chromosome 31"/>
</dbReference>
<dbReference type="PROSITE" id="PS51257">
    <property type="entry name" value="PROKAR_LIPOPROTEIN"/>
    <property type="match status" value="1"/>
</dbReference>
<evidence type="ECO:0000313" key="2">
    <source>
        <dbReference type="Proteomes" id="UP001652626"/>
    </source>
</evidence>